<accession>A0A939BYH7</accession>
<keyword evidence="4" id="KW-0378">Hydrolase</keyword>
<dbReference type="GO" id="GO:0008237">
    <property type="term" value="F:metallopeptidase activity"/>
    <property type="evidence" value="ECO:0007669"/>
    <property type="project" value="UniProtKB-KW"/>
</dbReference>
<dbReference type="AlphaFoldDB" id="A0A939BYH7"/>
<sequence length="263" mass="27821">MTRGTVTSPRHQRPNGSTPATSAAHRRRTRRRLLALAVAVVLLVGSNIMANRILPASASWAYVPWNFGMAVLLLFVARWGGAGPVAVGLGIRHWHRPVGVGLLLAGGTAAIFALGMALPATRDAFLDSRAAEWGVGGMLYQVLVRIPLGTVVLEEVAFRGVLPALMGASPAIRWRWLPVLGASTCFGLWHILPSIGINQGNAAVASVLGGNQFVTSLLAVLSMIVAGVLMCALARLGKGVKTTMLLHWATNSLGFVAAWLIMR</sequence>
<name>A0A939BYH7_9ACTN</name>
<organism evidence="4 5">
    <name type="scientific">Nakamurella leprariae</name>
    <dbReference type="NCBI Taxonomy" id="2803911"/>
    <lineage>
        <taxon>Bacteria</taxon>
        <taxon>Bacillati</taxon>
        <taxon>Actinomycetota</taxon>
        <taxon>Actinomycetes</taxon>
        <taxon>Nakamurellales</taxon>
        <taxon>Nakamurellaceae</taxon>
        <taxon>Nakamurella</taxon>
    </lineage>
</organism>
<dbReference type="Proteomes" id="UP000663792">
    <property type="component" value="Unassembled WGS sequence"/>
</dbReference>
<dbReference type="PIRSF" id="PIRSF026622">
    <property type="entry name" value="Proteas_026622"/>
    <property type="match status" value="1"/>
</dbReference>
<evidence type="ECO:0000256" key="2">
    <source>
        <dbReference type="SAM" id="Phobius"/>
    </source>
</evidence>
<gene>
    <name evidence="4" type="ORF">JL106_04960</name>
</gene>
<proteinExistence type="predicted"/>
<feature type="transmembrane region" description="Helical" evidence="2">
    <location>
        <begin position="138"/>
        <end position="162"/>
    </location>
</feature>
<feature type="transmembrane region" description="Helical" evidence="2">
    <location>
        <begin position="174"/>
        <end position="192"/>
    </location>
</feature>
<dbReference type="RefSeq" id="WP_205259595.1">
    <property type="nucleotide sequence ID" value="NZ_JAERWK010000007.1"/>
</dbReference>
<keyword evidence="2" id="KW-0812">Transmembrane</keyword>
<keyword evidence="5" id="KW-1185">Reference proteome</keyword>
<feature type="region of interest" description="Disordered" evidence="1">
    <location>
        <begin position="1"/>
        <end position="27"/>
    </location>
</feature>
<keyword evidence="2" id="KW-0472">Membrane</keyword>
<keyword evidence="4" id="KW-0482">Metalloprotease</keyword>
<feature type="compositionally biased region" description="Polar residues" evidence="1">
    <location>
        <begin position="1"/>
        <end position="21"/>
    </location>
</feature>
<comment type="caution">
    <text evidence="4">The sequence shown here is derived from an EMBL/GenBank/DDBJ whole genome shotgun (WGS) entry which is preliminary data.</text>
</comment>
<evidence type="ECO:0000259" key="3">
    <source>
        <dbReference type="Pfam" id="PF02517"/>
    </source>
</evidence>
<dbReference type="EMBL" id="JAERWK010000007">
    <property type="protein sequence ID" value="MBM9466631.1"/>
    <property type="molecule type" value="Genomic_DNA"/>
</dbReference>
<evidence type="ECO:0000313" key="5">
    <source>
        <dbReference type="Proteomes" id="UP000663792"/>
    </source>
</evidence>
<feature type="transmembrane region" description="Helical" evidence="2">
    <location>
        <begin position="212"/>
        <end position="233"/>
    </location>
</feature>
<feature type="domain" description="CAAX prenyl protease 2/Lysostaphin resistance protein A-like" evidence="3">
    <location>
        <begin position="142"/>
        <end position="252"/>
    </location>
</feature>
<evidence type="ECO:0000313" key="4">
    <source>
        <dbReference type="EMBL" id="MBM9466631.1"/>
    </source>
</evidence>
<reference evidence="4" key="1">
    <citation type="submission" date="2021-01" db="EMBL/GenBank/DDBJ databases">
        <title>YIM 132084 draft genome.</title>
        <authorList>
            <person name="An D."/>
        </authorList>
    </citation>
    <scope>NUCLEOTIDE SEQUENCE</scope>
    <source>
        <strain evidence="4">YIM 132084</strain>
    </source>
</reference>
<keyword evidence="4" id="KW-0645">Protease</keyword>
<dbReference type="InterPro" id="IPR003675">
    <property type="entry name" value="Rce1/LyrA-like_dom"/>
</dbReference>
<evidence type="ECO:0000256" key="1">
    <source>
        <dbReference type="SAM" id="MobiDB-lite"/>
    </source>
</evidence>
<protein>
    <submittedName>
        <fullName evidence="4">CPBP family intramembrane metalloprotease</fullName>
    </submittedName>
</protein>
<dbReference type="GO" id="GO:0004175">
    <property type="term" value="F:endopeptidase activity"/>
    <property type="evidence" value="ECO:0007669"/>
    <property type="project" value="UniProtKB-ARBA"/>
</dbReference>
<keyword evidence="2" id="KW-1133">Transmembrane helix</keyword>
<feature type="transmembrane region" description="Helical" evidence="2">
    <location>
        <begin position="98"/>
        <end position="118"/>
    </location>
</feature>
<dbReference type="GO" id="GO:0080120">
    <property type="term" value="P:CAAX-box protein maturation"/>
    <property type="evidence" value="ECO:0007669"/>
    <property type="project" value="UniProtKB-ARBA"/>
</dbReference>
<dbReference type="InterPro" id="IPR015837">
    <property type="entry name" value="UCP026622_CAAX_protease"/>
</dbReference>
<feature type="transmembrane region" description="Helical" evidence="2">
    <location>
        <begin position="33"/>
        <end position="54"/>
    </location>
</feature>
<dbReference type="Pfam" id="PF02517">
    <property type="entry name" value="Rce1-like"/>
    <property type="match status" value="1"/>
</dbReference>